<gene>
    <name evidence="3" type="ORF">ABIE08_001070</name>
</gene>
<name>A0ABV2QVV4_9HYPH</name>
<sequence>MRWSALGLAIAAIVYLGNVMWFSPVDFLNGLAAFANNRAATDVPYGTGPRNQLDIYRPRGGAERLPVAVMFYGGTWKEGDRATYRFVGAALAKRGIVTVIPDYRVYPEVRFPDFLRDAAEAVRWTRDHAADYGGDPTKIVLIGHSAGAHIAAMLALDPQWLVNVGLNGRRDIRGMVGLAGPYDFLPLTDPKLKDIFGPADQRARTQPINFVDGKAAPIFVAAGTDDTTVDPGNTTRLARKIESRGGQVAAVLYPGVDHRTLIGTFSPLLRSRAPALDDTVRFIQDVTQALPPSSGKSFKRAPATTNAE</sequence>
<dbReference type="PANTHER" id="PTHR48081:SF9">
    <property type="entry name" value="CARBOXYLESTERASE"/>
    <property type="match status" value="1"/>
</dbReference>
<evidence type="ECO:0000256" key="1">
    <source>
        <dbReference type="ARBA" id="ARBA00022801"/>
    </source>
</evidence>
<dbReference type="PANTHER" id="PTHR48081">
    <property type="entry name" value="AB HYDROLASE SUPERFAMILY PROTEIN C4A8.06C"/>
    <property type="match status" value="1"/>
</dbReference>
<organism evidence="3 4">
    <name type="scientific">Kaistia defluvii</name>
    <dbReference type="NCBI Taxonomy" id="410841"/>
    <lineage>
        <taxon>Bacteria</taxon>
        <taxon>Pseudomonadati</taxon>
        <taxon>Pseudomonadota</taxon>
        <taxon>Alphaproteobacteria</taxon>
        <taxon>Hyphomicrobiales</taxon>
        <taxon>Kaistiaceae</taxon>
        <taxon>Kaistia</taxon>
    </lineage>
</organism>
<dbReference type="EMBL" id="JBEPSM010000001">
    <property type="protein sequence ID" value="MET4633157.1"/>
    <property type="molecule type" value="Genomic_DNA"/>
</dbReference>
<dbReference type="Proteomes" id="UP001549321">
    <property type="component" value="Unassembled WGS sequence"/>
</dbReference>
<dbReference type="Pfam" id="PF20434">
    <property type="entry name" value="BD-FAE"/>
    <property type="match status" value="1"/>
</dbReference>
<proteinExistence type="predicted"/>
<evidence type="ECO:0000259" key="2">
    <source>
        <dbReference type="Pfam" id="PF20434"/>
    </source>
</evidence>
<dbReference type="InterPro" id="IPR049492">
    <property type="entry name" value="BD-FAE-like_dom"/>
</dbReference>
<evidence type="ECO:0000313" key="3">
    <source>
        <dbReference type="EMBL" id="MET4633157.1"/>
    </source>
</evidence>
<keyword evidence="1" id="KW-0378">Hydrolase</keyword>
<dbReference type="SUPFAM" id="SSF53474">
    <property type="entry name" value="alpha/beta-Hydrolases"/>
    <property type="match status" value="1"/>
</dbReference>
<feature type="domain" description="BD-FAE-like" evidence="2">
    <location>
        <begin position="53"/>
        <end position="240"/>
    </location>
</feature>
<keyword evidence="4" id="KW-1185">Reference proteome</keyword>
<dbReference type="RefSeq" id="WP_354549303.1">
    <property type="nucleotide sequence ID" value="NZ_JBEPSM010000001.1"/>
</dbReference>
<reference evidence="3 4" key="1">
    <citation type="submission" date="2024-06" db="EMBL/GenBank/DDBJ databases">
        <title>Sorghum-associated microbial communities from plants grown in Nebraska, USA.</title>
        <authorList>
            <person name="Schachtman D."/>
        </authorList>
    </citation>
    <scope>NUCLEOTIDE SEQUENCE [LARGE SCALE GENOMIC DNA]</scope>
    <source>
        <strain evidence="3 4">3207</strain>
    </source>
</reference>
<protein>
    <submittedName>
        <fullName evidence="3">Acetyl esterase/lipase</fullName>
    </submittedName>
</protein>
<dbReference type="InterPro" id="IPR050300">
    <property type="entry name" value="GDXG_lipolytic_enzyme"/>
</dbReference>
<evidence type="ECO:0000313" key="4">
    <source>
        <dbReference type="Proteomes" id="UP001549321"/>
    </source>
</evidence>
<accession>A0ABV2QVV4</accession>
<comment type="caution">
    <text evidence="3">The sequence shown here is derived from an EMBL/GenBank/DDBJ whole genome shotgun (WGS) entry which is preliminary data.</text>
</comment>
<dbReference type="InterPro" id="IPR029058">
    <property type="entry name" value="AB_hydrolase_fold"/>
</dbReference>
<dbReference type="Gene3D" id="3.40.50.1820">
    <property type="entry name" value="alpha/beta hydrolase"/>
    <property type="match status" value="1"/>
</dbReference>